<keyword evidence="13" id="KW-1185">Reference proteome</keyword>
<dbReference type="PANTHER" id="PTHR11649:SF13">
    <property type="entry name" value="ENGB-TYPE G DOMAIN-CONTAINING PROTEIN"/>
    <property type="match status" value="1"/>
</dbReference>
<evidence type="ECO:0000256" key="7">
    <source>
        <dbReference type="ARBA" id="ARBA00023134"/>
    </source>
</evidence>
<dbReference type="InterPro" id="IPR006073">
    <property type="entry name" value="GTP-bd"/>
</dbReference>
<reference evidence="12 13" key="1">
    <citation type="submission" date="2014-04" db="EMBL/GenBank/DDBJ databases">
        <title>Genome assembly of Hyalangium minutum DSM 14724.</title>
        <authorList>
            <person name="Sharma G."/>
            <person name="Subramanian S."/>
        </authorList>
    </citation>
    <scope>NUCLEOTIDE SEQUENCE [LARGE SCALE GENOMIC DNA]</scope>
    <source>
        <strain evidence="12 13">DSM 14724</strain>
    </source>
</reference>
<dbReference type="GO" id="GO:0005829">
    <property type="term" value="C:cytosol"/>
    <property type="evidence" value="ECO:0007669"/>
    <property type="project" value="TreeGrafter"/>
</dbReference>
<comment type="similarity">
    <text evidence="2 10">Belongs to the TRAFAC class TrmE-Era-EngA-EngB-Septin-like GTPase superfamily. EngB GTPase family.</text>
</comment>
<name>A0A085W326_9BACT</name>
<dbReference type="SUPFAM" id="SSF52540">
    <property type="entry name" value="P-loop containing nucleoside triphosphate hydrolases"/>
    <property type="match status" value="1"/>
</dbReference>
<dbReference type="PROSITE" id="PS51706">
    <property type="entry name" value="G_ENGB"/>
    <property type="match status" value="1"/>
</dbReference>
<keyword evidence="9 10" id="KW-0131">Cell cycle</keyword>
<gene>
    <name evidence="10" type="primary">engB</name>
    <name evidence="12" type="ORF">DB31_4195</name>
</gene>
<evidence type="ECO:0000256" key="10">
    <source>
        <dbReference type="HAMAP-Rule" id="MF_00321"/>
    </source>
</evidence>
<evidence type="ECO:0000256" key="1">
    <source>
        <dbReference type="ARBA" id="ARBA00001946"/>
    </source>
</evidence>
<dbReference type="InterPro" id="IPR027417">
    <property type="entry name" value="P-loop_NTPase"/>
</dbReference>
<dbReference type="Proteomes" id="UP000028725">
    <property type="component" value="Unassembled WGS sequence"/>
</dbReference>
<keyword evidence="4" id="KW-0479">Metal-binding</keyword>
<dbReference type="Pfam" id="PF01926">
    <property type="entry name" value="MMR_HSR1"/>
    <property type="match status" value="1"/>
</dbReference>
<evidence type="ECO:0000313" key="13">
    <source>
        <dbReference type="Proteomes" id="UP000028725"/>
    </source>
</evidence>
<dbReference type="AlphaFoldDB" id="A0A085W326"/>
<evidence type="ECO:0000256" key="3">
    <source>
        <dbReference type="ARBA" id="ARBA00022618"/>
    </source>
</evidence>
<dbReference type="NCBIfam" id="TIGR03598">
    <property type="entry name" value="GTPase_YsxC"/>
    <property type="match status" value="1"/>
</dbReference>
<evidence type="ECO:0000313" key="12">
    <source>
        <dbReference type="EMBL" id="KFE62089.1"/>
    </source>
</evidence>
<keyword evidence="8 10" id="KW-0717">Septation</keyword>
<dbReference type="OrthoDB" id="9804921at2"/>
<evidence type="ECO:0000256" key="6">
    <source>
        <dbReference type="ARBA" id="ARBA00022842"/>
    </source>
</evidence>
<accession>A0A085W326</accession>
<keyword evidence="6" id="KW-0460">Magnesium</keyword>
<dbReference type="PANTHER" id="PTHR11649">
    <property type="entry name" value="MSS1/TRME-RELATED GTP-BINDING PROTEIN"/>
    <property type="match status" value="1"/>
</dbReference>
<evidence type="ECO:0000256" key="9">
    <source>
        <dbReference type="ARBA" id="ARBA00023306"/>
    </source>
</evidence>
<dbReference type="RefSeq" id="WP_044197783.1">
    <property type="nucleotide sequence ID" value="NZ_JMCB01000023.1"/>
</dbReference>
<keyword evidence="3 10" id="KW-0132">Cell division</keyword>
<dbReference type="STRING" id="394096.DB31_4195"/>
<proteinExistence type="inferred from homology"/>
<dbReference type="InterPro" id="IPR019987">
    <property type="entry name" value="GTP-bd_ribosome_bio_YsxC"/>
</dbReference>
<organism evidence="12 13">
    <name type="scientific">Hyalangium minutum</name>
    <dbReference type="NCBI Taxonomy" id="394096"/>
    <lineage>
        <taxon>Bacteria</taxon>
        <taxon>Pseudomonadati</taxon>
        <taxon>Myxococcota</taxon>
        <taxon>Myxococcia</taxon>
        <taxon>Myxococcales</taxon>
        <taxon>Cystobacterineae</taxon>
        <taxon>Archangiaceae</taxon>
        <taxon>Hyalangium</taxon>
    </lineage>
</organism>
<dbReference type="GO" id="GO:0005525">
    <property type="term" value="F:GTP binding"/>
    <property type="evidence" value="ECO:0007669"/>
    <property type="project" value="UniProtKB-UniRule"/>
</dbReference>
<comment type="function">
    <text evidence="10">Necessary for normal cell division and for the maintenance of normal septation.</text>
</comment>
<dbReference type="EMBL" id="JMCB01000023">
    <property type="protein sequence ID" value="KFE62089.1"/>
    <property type="molecule type" value="Genomic_DNA"/>
</dbReference>
<dbReference type="GO" id="GO:0046872">
    <property type="term" value="F:metal ion binding"/>
    <property type="evidence" value="ECO:0007669"/>
    <property type="project" value="UniProtKB-KW"/>
</dbReference>
<evidence type="ECO:0000256" key="8">
    <source>
        <dbReference type="ARBA" id="ARBA00023210"/>
    </source>
</evidence>
<evidence type="ECO:0000256" key="4">
    <source>
        <dbReference type="ARBA" id="ARBA00022723"/>
    </source>
</evidence>
<protein>
    <recommendedName>
        <fullName evidence="10">Probable GTP-binding protein EngB</fullName>
    </recommendedName>
</protein>
<dbReference type="InterPro" id="IPR005225">
    <property type="entry name" value="Small_GTP-bd"/>
</dbReference>
<dbReference type="GO" id="GO:0000917">
    <property type="term" value="P:division septum assembly"/>
    <property type="evidence" value="ECO:0007669"/>
    <property type="project" value="UniProtKB-KW"/>
</dbReference>
<sequence>MIKLIDARFVITAVEPKGYPTGHAAEVAFVGRSNVGKSSMINALTGRKKLVRVSNTPGRTRTLNFFDVELERKGVRHVVRLADLPGYGFAKASKAERAQWETMITTYLEKRHHLEAVVSIVDAEIGPTPEDHLTLDYLQDKGRRVLVVATKIDRIPKARRKPRIQALAQELKLPLEAVLPFSSTEKLGVEEVWESLLGVFGKATRV</sequence>
<evidence type="ECO:0000259" key="11">
    <source>
        <dbReference type="PROSITE" id="PS51706"/>
    </source>
</evidence>
<comment type="cofactor">
    <cofactor evidence="1">
        <name>Mg(2+)</name>
        <dbReference type="ChEBI" id="CHEBI:18420"/>
    </cofactor>
</comment>
<keyword evidence="7 10" id="KW-0342">GTP-binding</keyword>
<keyword evidence="5 10" id="KW-0547">Nucleotide-binding</keyword>
<dbReference type="PATRIC" id="fig|394096.3.peg.7930"/>
<comment type="caution">
    <text evidence="12">The sequence shown here is derived from an EMBL/GenBank/DDBJ whole genome shotgun (WGS) entry which is preliminary data.</text>
</comment>
<dbReference type="InterPro" id="IPR030393">
    <property type="entry name" value="G_ENGB_dom"/>
</dbReference>
<dbReference type="NCBIfam" id="TIGR00231">
    <property type="entry name" value="small_GTP"/>
    <property type="match status" value="1"/>
</dbReference>
<evidence type="ECO:0000256" key="2">
    <source>
        <dbReference type="ARBA" id="ARBA00009638"/>
    </source>
</evidence>
<dbReference type="Gene3D" id="3.40.50.300">
    <property type="entry name" value="P-loop containing nucleotide triphosphate hydrolases"/>
    <property type="match status" value="1"/>
</dbReference>
<dbReference type="CDD" id="cd01876">
    <property type="entry name" value="YihA_EngB"/>
    <property type="match status" value="1"/>
</dbReference>
<dbReference type="HAMAP" id="MF_00321">
    <property type="entry name" value="GTPase_EngB"/>
    <property type="match status" value="1"/>
</dbReference>
<feature type="domain" description="EngB-type G" evidence="11">
    <location>
        <begin position="23"/>
        <end position="202"/>
    </location>
</feature>
<evidence type="ECO:0000256" key="5">
    <source>
        <dbReference type="ARBA" id="ARBA00022741"/>
    </source>
</evidence>